<organism evidence="1 2">
    <name type="scientific">Gigaspora margarita</name>
    <dbReference type="NCBI Taxonomy" id="4874"/>
    <lineage>
        <taxon>Eukaryota</taxon>
        <taxon>Fungi</taxon>
        <taxon>Fungi incertae sedis</taxon>
        <taxon>Mucoromycota</taxon>
        <taxon>Glomeromycotina</taxon>
        <taxon>Glomeromycetes</taxon>
        <taxon>Diversisporales</taxon>
        <taxon>Gigasporaceae</taxon>
        <taxon>Gigaspora</taxon>
    </lineage>
</organism>
<reference evidence="1 2" key="1">
    <citation type="journal article" date="2019" name="Environ. Microbiol.">
        <title>At the nexus of three kingdoms: the genome of the mycorrhizal fungus Gigaspora margarita provides insights into plant, endobacterial and fungal interactions.</title>
        <authorList>
            <person name="Venice F."/>
            <person name="Ghignone S."/>
            <person name="Salvioli di Fossalunga A."/>
            <person name="Amselem J."/>
            <person name="Novero M."/>
            <person name="Xianan X."/>
            <person name="Sedzielewska Toro K."/>
            <person name="Morin E."/>
            <person name="Lipzen A."/>
            <person name="Grigoriev I.V."/>
            <person name="Henrissat B."/>
            <person name="Martin F.M."/>
            <person name="Bonfante P."/>
        </authorList>
    </citation>
    <scope>NUCLEOTIDE SEQUENCE [LARGE SCALE GENOMIC DNA]</scope>
    <source>
        <strain evidence="1 2">BEG34</strain>
    </source>
</reference>
<comment type="caution">
    <text evidence="1">The sequence shown here is derived from an EMBL/GenBank/DDBJ whole genome shotgun (WGS) entry which is preliminary data.</text>
</comment>
<evidence type="ECO:0008006" key="3">
    <source>
        <dbReference type="Google" id="ProtNLM"/>
    </source>
</evidence>
<dbReference type="SUPFAM" id="SSF52047">
    <property type="entry name" value="RNI-like"/>
    <property type="match status" value="1"/>
</dbReference>
<dbReference type="EMBL" id="WTPW01001231">
    <property type="protein sequence ID" value="KAF0448073.1"/>
    <property type="molecule type" value="Genomic_DNA"/>
</dbReference>
<evidence type="ECO:0000313" key="1">
    <source>
        <dbReference type="EMBL" id="KAF0448073.1"/>
    </source>
</evidence>
<accession>A0A8H3XCF6</accession>
<evidence type="ECO:0000313" key="2">
    <source>
        <dbReference type="Proteomes" id="UP000439903"/>
    </source>
</evidence>
<dbReference type="AlphaFoldDB" id="A0A8H3XCF6"/>
<gene>
    <name evidence="1" type="ORF">F8M41_002715</name>
</gene>
<dbReference type="OrthoDB" id="2326988at2759"/>
<proteinExistence type="predicted"/>
<sequence>MNLPHLCLENICLNLAQDSKTLHSCVLVNKQWSISTVPILWRDPFRHCKILRKPNKLVPLLNTYLSFLPSTTQKLLDITSIIGQRPTIFNYPVYLRSISVVLIHGSVEYWIDSRFGADSASLQRITSICQVLCEYFLCNSSGIDYLDLEYANWFDIFKLNGAITSLSSIKSVVIDDQRNFPDQFEKLSSVMKNAQYLRLSLRYRKNDTVCKNIVNLLQTQKFLKKVSLFSHVSDFFQDIWDTLASSQLLHKSLTSIEFHEATFDNSALLQLSRFYNLKHLKLYRCRNFIGEIQEINDSLIFQNLSQLIIYKIGMNPRILEFLLKRSNRSLNVLEFHDHVLNFHETVLWCTNFCQNLSRFVASIQVNQISDIILLFKECKKLDYFHIYDAKLLIEDEEEPWVEYRPPELELFQANELLKELGSCIPMTMRTIKIWMNWLITIEDIEEFISNCVNFGLNMKVLEFRHCKGFGNAHKEVIRNYLMNTVTNHFDYHFDL</sequence>
<keyword evidence="2" id="KW-1185">Reference proteome</keyword>
<protein>
    <recommendedName>
        <fullName evidence="3">F-box domain-containing protein</fullName>
    </recommendedName>
</protein>
<name>A0A8H3XCF6_GIGMA</name>
<dbReference type="Proteomes" id="UP000439903">
    <property type="component" value="Unassembled WGS sequence"/>
</dbReference>
<dbReference type="InterPro" id="IPR032675">
    <property type="entry name" value="LRR_dom_sf"/>
</dbReference>
<dbReference type="Gene3D" id="3.80.10.10">
    <property type="entry name" value="Ribonuclease Inhibitor"/>
    <property type="match status" value="1"/>
</dbReference>